<dbReference type="EMBL" id="CP086355">
    <property type="protein sequence ID" value="UNI16590.1"/>
    <property type="molecule type" value="Genomic_DNA"/>
</dbReference>
<organism evidence="1 2">
    <name type="scientific">Purpureocillium takamizusanense</name>
    <dbReference type="NCBI Taxonomy" id="2060973"/>
    <lineage>
        <taxon>Eukaryota</taxon>
        <taxon>Fungi</taxon>
        <taxon>Dikarya</taxon>
        <taxon>Ascomycota</taxon>
        <taxon>Pezizomycotina</taxon>
        <taxon>Sordariomycetes</taxon>
        <taxon>Hypocreomycetidae</taxon>
        <taxon>Hypocreales</taxon>
        <taxon>Ophiocordycipitaceae</taxon>
        <taxon>Purpureocillium</taxon>
    </lineage>
</organism>
<dbReference type="KEGG" id="ptkz:JDV02_003016"/>
<evidence type="ECO:0000313" key="1">
    <source>
        <dbReference type="EMBL" id="UNI16590.1"/>
    </source>
</evidence>
<reference evidence="1" key="1">
    <citation type="submission" date="2021-11" db="EMBL/GenBank/DDBJ databases">
        <title>Purpureocillium_takamizusanense_genome.</title>
        <authorList>
            <person name="Nguyen N.-H."/>
        </authorList>
    </citation>
    <scope>NUCLEOTIDE SEQUENCE</scope>
    <source>
        <strain evidence="1">PT3</strain>
    </source>
</reference>
<name>A0A9Q8QBJ3_9HYPO</name>
<accession>A0A9Q8QBJ3</accession>
<dbReference type="OrthoDB" id="167398at2759"/>
<dbReference type="RefSeq" id="XP_047840071.1">
    <property type="nucleotide sequence ID" value="XM_047984099.1"/>
</dbReference>
<dbReference type="GeneID" id="72064976"/>
<dbReference type="AlphaFoldDB" id="A0A9Q8QBJ3"/>
<dbReference type="Proteomes" id="UP000829364">
    <property type="component" value="Chromosome 2"/>
</dbReference>
<gene>
    <name evidence="1" type="ORF">JDV02_003016</name>
</gene>
<keyword evidence="2" id="KW-1185">Reference proteome</keyword>
<evidence type="ECO:0000313" key="2">
    <source>
        <dbReference type="Proteomes" id="UP000829364"/>
    </source>
</evidence>
<sequence length="122" mass="13325">MTAEERAEASPGPACIAADPSYLTSVAWCIKNRCQDGTLPSAIQEFWETKLIYGQDEPGVVLKYATYFEALSHVNTTVPPLPRSPDETILNRTISLTDDEYIGYLNAALSYHDTALAGSHGM</sequence>
<proteinExistence type="predicted"/>
<protein>
    <submittedName>
        <fullName evidence="1">Uncharacterized protein</fullName>
    </submittedName>
</protein>